<evidence type="ECO:0000256" key="4">
    <source>
        <dbReference type="ARBA" id="ARBA00023315"/>
    </source>
</evidence>
<organism evidence="6">
    <name type="scientific">Edafosvirus sp</name>
    <dbReference type="NCBI Taxonomy" id="2487765"/>
    <lineage>
        <taxon>Viruses</taxon>
        <taxon>Varidnaviria</taxon>
        <taxon>Bamfordvirae</taxon>
        <taxon>Nucleocytoviricota</taxon>
        <taxon>Megaviricetes</taxon>
        <taxon>Imitervirales</taxon>
        <taxon>Mimiviridae</taxon>
        <taxon>Klosneuvirinae</taxon>
    </lineage>
</organism>
<comment type="cofactor">
    <cofactor evidence="1">
        <name>(R)-lipoate</name>
        <dbReference type="ChEBI" id="CHEBI:83088"/>
    </cofactor>
</comment>
<dbReference type="EMBL" id="MK072082">
    <property type="protein sequence ID" value="AYV78541.1"/>
    <property type="molecule type" value="Genomic_DNA"/>
</dbReference>
<gene>
    <name evidence="6" type="ORF">Edafosvirus17_17</name>
</gene>
<dbReference type="GO" id="GO:0031405">
    <property type="term" value="F:lipoic acid binding"/>
    <property type="evidence" value="ECO:0007669"/>
    <property type="project" value="TreeGrafter"/>
</dbReference>
<evidence type="ECO:0000313" key="6">
    <source>
        <dbReference type="EMBL" id="AYV78541.1"/>
    </source>
</evidence>
<dbReference type="SUPFAM" id="SSF51230">
    <property type="entry name" value="Single hybrid motif"/>
    <property type="match status" value="1"/>
</dbReference>
<keyword evidence="2" id="KW-0808">Transferase</keyword>
<reference evidence="6" key="1">
    <citation type="submission" date="2018-10" db="EMBL/GenBank/DDBJ databases">
        <title>Hidden diversity of soil giant viruses.</title>
        <authorList>
            <person name="Schulz F."/>
            <person name="Alteio L."/>
            <person name="Goudeau D."/>
            <person name="Ryan E.M."/>
            <person name="Malmstrom R.R."/>
            <person name="Blanchard J."/>
            <person name="Woyke T."/>
        </authorList>
    </citation>
    <scope>NUCLEOTIDE SEQUENCE</scope>
    <source>
        <strain evidence="6">EDV1</strain>
    </source>
</reference>
<sequence length="104" mass="11383">MLRRAVVALANSYKAIPRRTFATRTILMPSLGGDCKSVNIAVIYYACGDTIKKNKSVMCVETDKVAVDLPCPVKGILKELHVKEGDKKIPIGAKLYTIDDTITN</sequence>
<evidence type="ECO:0000256" key="2">
    <source>
        <dbReference type="ARBA" id="ARBA00022679"/>
    </source>
</evidence>
<name>A0A3G4ZX12_9VIRU</name>
<keyword evidence="3" id="KW-0450">Lipoyl</keyword>
<evidence type="ECO:0000256" key="1">
    <source>
        <dbReference type="ARBA" id="ARBA00001938"/>
    </source>
</evidence>
<evidence type="ECO:0000259" key="5">
    <source>
        <dbReference type="PROSITE" id="PS50968"/>
    </source>
</evidence>
<dbReference type="PANTHER" id="PTHR43178">
    <property type="entry name" value="DIHYDROLIPOAMIDE ACETYLTRANSFERASE COMPONENT OF PYRUVATE DEHYDROGENASE COMPLEX"/>
    <property type="match status" value="1"/>
</dbReference>
<dbReference type="InterPro" id="IPR050743">
    <property type="entry name" value="2-oxoacid_DH_E2_comp"/>
</dbReference>
<dbReference type="PROSITE" id="PS50968">
    <property type="entry name" value="BIOTINYL_LIPOYL"/>
    <property type="match status" value="1"/>
</dbReference>
<accession>A0A3G4ZX12</accession>
<dbReference type="InterPro" id="IPR000089">
    <property type="entry name" value="Biotin_lipoyl"/>
</dbReference>
<feature type="domain" description="Lipoyl-binding" evidence="5">
    <location>
        <begin position="23"/>
        <end position="99"/>
    </location>
</feature>
<evidence type="ECO:0000256" key="3">
    <source>
        <dbReference type="ARBA" id="ARBA00022823"/>
    </source>
</evidence>
<dbReference type="InterPro" id="IPR011053">
    <property type="entry name" value="Single_hybrid_motif"/>
</dbReference>
<dbReference type="GO" id="GO:0016407">
    <property type="term" value="F:acetyltransferase activity"/>
    <property type="evidence" value="ECO:0007669"/>
    <property type="project" value="TreeGrafter"/>
</dbReference>
<dbReference type="CDD" id="cd06849">
    <property type="entry name" value="lipoyl_domain"/>
    <property type="match status" value="1"/>
</dbReference>
<keyword evidence="4" id="KW-0012">Acyltransferase</keyword>
<dbReference type="PANTHER" id="PTHR43178:SF5">
    <property type="entry name" value="LIPOAMIDE ACYLTRANSFERASE COMPONENT OF BRANCHED-CHAIN ALPHA-KETO ACID DEHYDROGENASE COMPLEX, MITOCHONDRIAL"/>
    <property type="match status" value="1"/>
</dbReference>
<dbReference type="Pfam" id="PF00364">
    <property type="entry name" value="Biotin_lipoyl"/>
    <property type="match status" value="1"/>
</dbReference>
<protein>
    <submittedName>
        <fullName evidence="6">Branched-chain alpha-keto acid dehydrogenase subunit E2</fullName>
    </submittedName>
</protein>
<dbReference type="Gene3D" id="2.40.50.100">
    <property type="match status" value="1"/>
</dbReference>
<proteinExistence type="predicted"/>
<dbReference type="InterPro" id="IPR003016">
    <property type="entry name" value="2-oxoA_DH_lipoyl-BS"/>
</dbReference>
<dbReference type="PROSITE" id="PS00189">
    <property type="entry name" value="LIPOYL"/>
    <property type="match status" value="1"/>
</dbReference>